<name>A0A291GND8_9MICO</name>
<feature type="transmembrane region" description="Helical" evidence="1">
    <location>
        <begin position="165"/>
        <end position="186"/>
    </location>
</feature>
<dbReference type="OrthoDB" id="5243448at2"/>
<dbReference type="PANTHER" id="PTHR35337">
    <property type="entry name" value="SLR1478 PROTEIN"/>
    <property type="match status" value="1"/>
</dbReference>
<accession>A0A291GND8</accession>
<reference evidence="3" key="1">
    <citation type="submission" date="2017-09" db="EMBL/GenBank/DDBJ databases">
        <title>Brachybacterium sp. VM2412.</title>
        <authorList>
            <person name="Tak E.J."/>
            <person name="Bae J.-W."/>
        </authorList>
    </citation>
    <scope>NUCLEOTIDE SEQUENCE [LARGE SCALE GENOMIC DNA]</scope>
    <source>
        <strain evidence="3">VM2412</strain>
    </source>
</reference>
<feature type="transmembrane region" description="Helical" evidence="1">
    <location>
        <begin position="251"/>
        <end position="273"/>
    </location>
</feature>
<keyword evidence="1" id="KW-0812">Transmembrane</keyword>
<feature type="transmembrane region" description="Helical" evidence="1">
    <location>
        <begin position="285"/>
        <end position="303"/>
    </location>
</feature>
<dbReference type="Pfam" id="PF01944">
    <property type="entry name" value="SpoIIM"/>
    <property type="match status" value="1"/>
</dbReference>
<keyword evidence="3" id="KW-1185">Reference proteome</keyword>
<dbReference type="RefSeq" id="WP_096802696.1">
    <property type="nucleotide sequence ID" value="NZ_CP023563.1"/>
</dbReference>
<dbReference type="EMBL" id="CP023563">
    <property type="protein sequence ID" value="ATG51572.1"/>
    <property type="molecule type" value="Genomic_DNA"/>
</dbReference>
<keyword evidence="1" id="KW-0472">Membrane</keyword>
<evidence type="ECO:0000313" key="2">
    <source>
        <dbReference type="EMBL" id="ATG51572.1"/>
    </source>
</evidence>
<organism evidence="2 3">
    <name type="scientific">Brachybacterium vulturis</name>
    <dbReference type="NCBI Taxonomy" id="2017484"/>
    <lineage>
        <taxon>Bacteria</taxon>
        <taxon>Bacillati</taxon>
        <taxon>Actinomycetota</taxon>
        <taxon>Actinomycetes</taxon>
        <taxon>Micrococcales</taxon>
        <taxon>Dermabacteraceae</taxon>
        <taxon>Brachybacterium</taxon>
    </lineage>
</organism>
<dbReference type="KEGG" id="brz:CFK38_08575"/>
<dbReference type="Proteomes" id="UP000218165">
    <property type="component" value="Chromosome"/>
</dbReference>
<gene>
    <name evidence="2" type="ORF">CFK38_08575</name>
</gene>
<keyword evidence="1" id="KW-1133">Transmembrane helix</keyword>
<evidence type="ECO:0008006" key="4">
    <source>
        <dbReference type="Google" id="ProtNLM"/>
    </source>
</evidence>
<feature type="transmembrane region" description="Helical" evidence="1">
    <location>
        <begin position="220"/>
        <end position="239"/>
    </location>
</feature>
<evidence type="ECO:0000256" key="1">
    <source>
        <dbReference type="SAM" id="Phobius"/>
    </source>
</evidence>
<protein>
    <recommendedName>
        <fullName evidence="4">Stage II sporulation protein M</fullName>
    </recommendedName>
</protein>
<dbReference type="InterPro" id="IPR002798">
    <property type="entry name" value="SpoIIM-like"/>
</dbReference>
<evidence type="ECO:0000313" key="3">
    <source>
        <dbReference type="Proteomes" id="UP000218165"/>
    </source>
</evidence>
<sequence length="331" mass="35754">MDTDAFIAVHRPQWDRLRELTRSRTLDAAGVDELLSLYQETSTHLSTVRSTNPDPALVSRLSLLVHRARLRITGARTPLWKHARTFFWEDLPAALYEARWAVALATGIFLLSAVASGLYFGLDATARELVIPEAQQRMLVQRDFVSYYFQGEASGFAAEVWTNNAWITVQAVVFGVTGFWPVVMLVQNGLNVGLSAGVMGAHGGLGTFFVFILPHGLLEITAVLVGAGAGLRTFWAWVRPGPLPRLWALSAAARALVTVAIGLVPVLLISGFIEAFVTPSSLPPAVRIAIGAAAWLAFLVFMLGRGRQVHRAGVTGDLSEELVGARVATAG</sequence>
<dbReference type="PANTHER" id="PTHR35337:SF1">
    <property type="entry name" value="SLR1478 PROTEIN"/>
    <property type="match status" value="1"/>
</dbReference>
<feature type="transmembrane region" description="Helical" evidence="1">
    <location>
        <begin position="100"/>
        <end position="122"/>
    </location>
</feature>
<feature type="transmembrane region" description="Helical" evidence="1">
    <location>
        <begin position="193"/>
        <end position="214"/>
    </location>
</feature>
<dbReference type="AlphaFoldDB" id="A0A291GND8"/>
<proteinExistence type="predicted"/>